<feature type="region of interest" description="Disordered" evidence="2">
    <location>
        <begin position="24"/>
        <end position="57"/>
    </location>
</feature>
<gene>
    <name evidence="3" type="ORF">TM35_000053590</name>
</gene>
<feature type="compositionally biased region" description="Low complexity" evidence="2">
    <location>
        <begin position="345"/>
        <end position="358"/>
    </location>
</feature>
<reference evidence="3 4" key="1">
    <citation type="submission" date="2017-03" db="EMBL/GenBank/DDBJ databases">
        <title>An alternative strategy for trypanosome survival in the mammalian bloodstream revealed through genome and transcriptome analysis of the ubiquitous bovine parasite Trypanosoma (Megatrypanum) theileri.</title>
        <authorList>
            <person name="Kelly S."/>
            <person name="Ivens A."/>
            <person name="Mott A."/>
            <person name="O'Neill E."/>
            <person name="Emms D."/>
            <person name="Macleod O."/>
            <person name="Voorheis P."/>
            <person name="Matthews J."/>
            <person name="Matthews K."/>
            <person name="Carrington M."/>
        </authorList>
    </citation>
    <scope>NUCLEOTIDE SEQUENCE [LARGE SCALE GENOMIC DNA]</scope>
    <source>
        <strain evidence="3">Edinburgh</strain>
    </source>
</reference>
<keyword evidence="1" id="KW-0175">Coiled coil</keyword>
<dbReference type="VEuPathDB" id="TriTrypDB:TM35_000053590"/>
<feature type="compositionally biased region" description="Acidic residues" evidence="2">
    <location>
        <begin position="1080"/>
        <end position="1095"/>
    </location>
</feature>
<feature type="compositionally biased region" description="Basic and acidic residues" evidence="2">
    <location>
        <begin position="511"/>
        <end position="528"/>
    </location>
</feature>
<dbReference type="EMBL" id="NBCO01000005">
    <property type="protein sequence ID" value="ORC91763.1"/>
    <property type="molecule type" value="Genomic_DNA"/>
</dbReference>
<dbReference type="GeneID" id="39982794"/>
<feature type="compositionally biased region" description="Low complexity" evidence="2">
    <location>
        <begin position="394"/>
        <end position="425"/>
    </location>
</feature>
<feature type="compositionally biased region" description="Polar residues" evidence="2">
    <location>
        <begin position="426"/>
        <end position="436"/>
    </location>
</feature>
<proteinExistence type="predicted"/>
<accession>A0A1X0P538</accession>
<dbReference type="RefSeq" id="XP_028885829.1">
    <property type="nucleotide sequence ID" value="XM_029023014.1"/>
</dbReference>
<evidence type="ECO:0000256" key="1">
    <source>
        <dbReference type="SAM" id="Coils"/>
    </source>
</evidence>
<dbReference type="PANTHER" id="PTHR23353:SF23">
    <property type="entry name" value="PROTEIN HAIRLESS"/>
    <property type="match status" value="1"/>
</dbReference>
<feature type="compositionally biased region" description="Basic and acidic residues" evidence="2">
    <location>
        <begin position="1096"/>
        <end position="1113"/>
    </location>
</feature>
<feature type="region of interest" description="Disordered" evidence="2">
    <location>
        <begin position="284"/>
        <end position="310"/>
    </location>
</feature>
<evidence type="ECO:0000313" key="3">
    <source>
        <dbReference type="EMBL" id="ORC91763.1"/>
    </source>
</evidence>
<feature type="region of interest" description="Disordered" evidence="2">
    <location>
        <begin position="394"/>
        <end position="436"/>
    </location>
</feature>
<feature type="coiled-coil region" evidence="1">
    <location>
        <begin position="845"/>
        <end position="872"/>
    </location>
</feature>
<dbReference type="AlphaFoldDB" id="A0A1X0P538"/>
<dbReference type="InterPro" id="IPR053019">
    <property type="entry name" value="GATA_zinc_finger"/>
</dbReference>
<dbReference type="Proteomes" id="UP000192257">
    <property type="component" value="Unassembled WGS sequence"/>
</dbReference>
<feature type="region of interest" description="Disordered" evidence="2">
    <location>
        <begin position="326"/>
        <end position="358"/>
    </location>
</feature>
<organism evidence="3 4">
    <name type="scientific">Trypanosoma theileri</name>
    <dbReference type="NCBI Taxonomy" id="67003"/>
    <lineage>
        <taxon>Eukaryota</taxon>
        <taxon>Discoba</taxon>
        <taxon>Euglenozoa</taxon>
        <taxon>Kinetoplastea</taxon>
        <taxon>Metakinetoplastina</taxon>
        <taxon>Trypanosomatida</taxon>
        <taxon>Trypanosomatidae</taxon>
        <taxon>Trypanosoma</taxon>
    </lineage>
</organism>
<name>A0A1X0P538_9TRYP</name>
<feature type="region of interest" description="Disordered" evidence="2">
    <location>
        <begin position="497"/>
        <end position="533"/>
    </location>
</feature>
<evidence type="ECO:0000256" key="2">
    <source>
        <dbReference type="SAM" id="MobiDB-lite"/>
    </source>
</evidence>
<feature type="region of interest" description="Disordered" evidence="2">
    <location>
        <begin position="225"/>
        <end position="265"/>
    </location>
</feature>
<feature type="region of interest" description="Disordered" evidence="2">
    <location>
        <begin position="1078"/>
        <end position="1120"/>
    </location>
</feature>
<dbReference type="PANTHER" id="PTHR23353">
    <property type="entry name" value="RAB-GAP/TBC-RELATED"/>
    <property type="match status" value="1"/>
</dbReference>
<keyword evidence="4" id="KW-1185">Reference proteome</keyword>
<feature type="compositionally biased region" description="Low complexity" evidence="2">
    <location>
        <begin position="889"/>
        <end position="898"/>
    </location>
</feature>
<sequence>MYQQETCFSAANTPLFAQIFGSSSTTATPRETPYIDNYAHPRNKSRNQTSSSPTHRVVRENNPALAIFPSTIITTTTTTSSDNSTSVAAGDRCKEEEVSHPAVHDGDVSIHENTCDKIDADSVEESTLHTSKQPALPFREVMRELERRFGEQMEVHRGLNTAMRQLDLLKGEISLYQSEQRTTQLALMIQQSTRTSFQDAASANAAIAAATATANAISTNTTNIGTLQRNQTTNNTTSNTTTNSNANANAKATTSTSTSSSAATTSPFLQQVLESYARERAGAKHGITVQSPPKIEKPQKPPIEVIRPPEEPKPYKRVYFVPVEKQQDSVSESTFSDRKYSTNTFSSSSSSFPPPAVASVSTTEMSYTDSFESSGGVSTDISVSLASQNSSRISSSIISSSSSSSSRSSNSSNSNSSMLSSTSSITDLTETVAPSSTVKGMSVIRTQQKTGHVDVDDAPLLAGLREFHRACNSANRLLQMVLGSNGDVRKYWRKGDVDKRSDTGSSVKQQRLMDKVKNDGTGKEKDDDMNNDNDDGDAWLISLQRDVADVRKLRSFVNHLRNNIKAMDYQSKLQKARQSLLRKAQRLAKARRRMQREKSTLSDVMDDIADLIQSDSIKGNGSDVIDDVATVASLSWGSQIDSVEDVIDDDIDNVYDAVDDSNDDIIMDEVSNVMERSDIIDDEVLDELQEPMTAGGGGDDDDSNNVEDIMSEFPSGMNLSRAESEFANILAEASDINDIIEDEVPLPSNSVSVVEEEDIIIPSSDSPSAADVISTDDEIIEEDGGVVHTSAVESVSEEEIPTSFTEVMDSQDADVSSVFPASTASEKCEMRPAYQTIEAAICDESDSAESALSALESEIEKTRKRRTMALSNVHPQTFTALYSPAAVPNNNNNNNNNSEDNDMDNVSESYEDAEVHTRKTGSTTTVEERKHSYITEGEKEDHVSLPVVVEETSRKNILLSTSPTDKRLSASVNETLLGVTPATDKNTDVKMYAADDLLSQLEWKERQLALFRELRLTSEANDMGDKPIPDENEIPLKERSEYHWGMVETLLQCRFGSAAEVVSSGDDIFSYDEISYSDSSEYDDYDDDDDREDSDDSIRETFSHDGDHNKDNRTNVLQSM</sequence>
<feature type="compositionally biased region" description="Low complexity" evidence="2">
    <location>
        <begin position="232"/>
        <end position="265"/>
    </location>
</feature>
<evidence type="ECO:0000313" key="4">
    <source>
        <dbReference type="Proteomes" id="UP000192257"/>
    </source>
</evidence>
<comment type="caution">
    <text evidence="3">The sequence shown here is derived from an EMBL/GenBank/DDBJ whole genome shotgun (WGS) entry which is preliminary data.</text>
</comment>
<feature type="compositionally biased region" description="Acidic residues" evidence="2">
    <location>
        <begin position="899"/>
        <end position="912"/>
    </location>
</feature>
<feature type="region of interest" description="Disordered" evidence="2">
    <location>
        <begin position="883"/>
        <end position="929"/>
    </location>
</feature>
<feature type="region of interest" description="Disordered" evidence="2">
    <location>
        <begin position="690"/>
        <end position="710"/>
    </location>
</feature>
<protein>
    <submittedName>
        <fullName evidence="3">Putative RNA-binding protein</fullName>
    </submittedName>
</protein>
<dbReference type="STRING" id="67003.A0A1X0P538"/>
<dbReference type="OrthoDB" id="266450at2759"/>
<feature type="coiled-coil region" evidence="1">
    <location>
        <begin position="573"/>
        <end position="607"/>
    </location>
</feature>